<dbReference type="EMBL" id="SDMP01000006">
    <property type="protein sequence ID" value="RYR54856.1"/>
    <property type="molecule type" value="Genomic_DNA"/>
</dbReference>
<accession>A0A445CV97</accession>
<protein>
    <submittedName>
        <fullName evidence="1">Uncharacterized protein</fullName>
    </submittedName>
</protein>
<gene>
    <name evidence="1" type="ORF">Ahy_A06g030119</name>
</gene>
<keyword evidence="2" id="KW-1185">Reference proteome</keyword>
<dbReference type="Proteomes" id="UP000289738">
    <property type="component" value="Chromosome A06"/>
</dbReference>
<comment type="caution">
    <text evidence="1">The sequence shown here is derived from an EMBL/GenBank/DDBJ whole genome shotgun (WGS) entry which is preliminary data.</text>
</comment>
<name>A0A445CV97_ARAHY</name>
<dbReference type="AlphaFoldDB" id="A0A445CV97"/>
<proteinExistence type="predicted"/>
<reference evidence="1 2" key="1">
    <citation type="submission" date="2019-01" db="EMBL/GenBank/DDBJ databases">
        <title>Sequencing of cultivated peanut Arachis hypogaea provides insights into genome evolution and oil improvement.</title>
        <authorList>
            <person name="Chen X."/>
        </authorList>
    </citation>
    <scope>NUCLEOTIDE SEQUENCE [LARGE SCALE GENOMIC DNA]</scope>
    <source>
        <strain evidence="2">cv. Fuhuasheng</strain>
        <tissue evidence="1">Leaves</tissue>
    </source>
</reference>
<evidence type="ECO:0000313" key="2">
    <source>
        <dbReference type="Proteomes" id="UP000289738"/>
    </source>
</evidence>
<sequence>MDEQVGDIFYGYETEDIDNYEGDSDDMIKKKKVEMCREYEFKLDLKFKLLFQFKDEINEHALLNGRDIRYKKNDKLR</sequence>
<evidence type="ECO:0000313" key="1">
    <source>
        <dbReference type="EMBL" id="RYR54856.1"/>
    </source>
</evidence>
<organism evidence="1 2">
    <name type="scientific">Arachis hypogaea</name>
    <name type="common">Peanut</name>
    <dbReference type="NCBI Taxonomy" id="3818"/>
    <lineage>
        <taxon>Eukaryota</taxon>
        <taxon>Viridiplantae</taxon>
        <taxon>Streptophyta</taxon>
        <taxon>Embryophyta</taxon>
        <taxon>Tracheophyta</taxon>
        <taxon>Spermatophyta</taxon>
        <taxon>Magnoliopsida</taxon>
        <taxon>eudicotyledons</taxon>
        <taxon>Gunneridae</taxon>
        <taxon>Pentapetalae</taxon>
        <taxon>rosids</taxon>
        <taxon>fabids</taxon>
        <taxon>Fabales</taxon>
        <taxon>Fabaceae</taxon>
        <taxon>Papilionoideae</taxon>
        <taxon>50 kb inversion clade</taxon>
        <taxon>dalbergioids sensu lato</taxon>
        <taxon>Dalbergieae</taxon>
        <taxon>Pterocarpus clade</taxon>
        <taxon>Arachis</taxon>
    </lineage>
</organism>